<dbReference type="Pfam" id="PF00486">
    <property type="entry name" value="Trans_reg_C"/>
    <property type="match status" value="1"/>
</dbReference>
<dbReference type="InterPro" id="IPR039420">
    <property type="entry name" value="WalR-like"/>
</dbReference>
<evidence type="ECO:0000256" key="3">
    <source>
        <dbReference type="ARBA" id="ARBA00023015"/>
    </source>
</evidence>
<dbReference type="GO" id="GO:0006355">
    <property type="term" value="P:regulation of DNA-templated transcription"/>
    <property type="evidence" value="ECO:0007669"/>
    <property type="project" value="InterPro"/>
</dbReference>
<name>A0A1X0VCE3_LEUPS</name>
<dbReference type="SUPFAM" id="SSF46894">
    <property type="entry name" value="C-terminal effector domain of the bipartite response regulators"/>
    <property type="match status" value="1"/>
</dbReference>
<feature type="domain" description="OmpR/PhoB-type" evidence="9">
    <location>
        <begin position="127"/>
        <end position="225"/>
    </location>
</feature>
<feature type="DNA-binding region" description="OmpR/PhoB-type" evidence="7">
    <location>
        <begin position="127"/>
        <end position="225"/>
    </location>
</feature>
<dbReference type="eggNOG" id="COG0745">
    <property type="taxonomic scope" value="Bacteria"/>
</dbReference>
<dbReference type="AlphaFoldDB" id="A0A1X0VCE3"/>
<feature type="modified residue" description="4-aspartylphosphate" evidence="6">
    <location>
        <position position="53"/>
    </location>
</feature>
<dbReference type="Gene3D" id="3.40.50.2300">
    <property type="match status" value="1"/>
</dbReference>
<dbReference type="RefSeq" id="WP_004913656.1">
    <property type="nucleotide sequence ID" value="NZ_MPLS01000032.1"/>
</dbReference>
<proteinExistence type="predicted"/>
<dbReference type="GO" id="GO:0000156">
    <property type="term" value="F:phosphorelay response regulator activity"/>
    <property type="evidence" value="ECO:0007669"/>
    <property type="project" value="TreeGrafter"/>
</dbReference>
<dbReference type="GO" id="GO:0032993">
    <property type="term" value="C:protein-DNA complex"/>
    <property type="evidence" value="ECO:0007669"/>
    <property type="project" value="TreeGrafter"/>
</dbReference>
<dbReference type="STRING" id="33968.BMS77_07345"/>
<evidence type="ECO:0000256" key="4">
    <source>
        <dbReference type="ARBA" id="ARBA00023125"/>
    </source>
</evidence>
<evidence type="ECO:0000256" key="6">
    <source>
        <dbReference type="PROSITE-ProRule" id="PRU00169"/>
    </source>
</evidence>
<evidence type="ECO:0000259" key="9">
    <source>
        <dbReference type="PROSITE" id="PS51755"/>
    </source>
</evidence>
<dbReference type="PROSITE" id="PS50110">
    <property type="entry name" value="RESPONSE_REGULATORY"/>
    <property type="match status" value="1"/>
</dbReference>
<organism evidence="10 11">
    <name type="scientific">Leuconostoc pseudomesenteroides</name>
    <dbReference type="NCBI Taxonomy" id="33968"/>
    <lineage>
        <taxon>Bacteria</taxon>
        <taxon>Bacillati</taxon>
        <taxon>Bacillota</taxon>
        <taxon>Bacilli</taxon>
        <taxon>Lactobacillales</taxon>
        <taxon>Lactobacillaceae</taxon>
        <taxon>Leuconostoc</taxon>
    </lineage>
</organism>
<dbReference type="Proteomes" id="UP000192288">
    <property type="component" value="Unassembled WGS sequence"/>
</dbReference>
<sequence>MGFKIFVVEDNHEIVNLLKKSLSSWGFLIEACHDFNHVKTEVDQFLPHLILMDINLPYHNGFFWTQAIRKDSVVPIIFLSSRDDNTDQILAMNFGGDDYVTKPFNIELLIVKINAFLRREYTFVSDRSVLKFQDFSLDIIDDQLKTGTRSVTLTRNETKLLHLLFSHQYQVVSREDIMSNLWDNDIFIDRNTLSVTLARLRQKTDSIGFAKFLVTVKGKGLSLND</sequence>
<dbReference type="PROSITE" id="PS51755">
    <property type="entry name" value="OMPR_PHOB"/>
    <property type="match status" value="1"/>
</dbReference>
<evidence type="ECO:0000313" key="10">
    <source>
        <dbReference type="EMBL" id="ORI97289.1"/>
    </source>
</evidence>
<keyword evidence="4 7" id="KW-0238">DNA-binding</keyword>
<reference evidence="10 11" key="1">
    <citation type="journal article" date="2017" name="Front. Microbiol.">
        <title>Genomic Characterization of Dairy Associated Leuconostoc Species and Diversity of Leuconostocs in Undefined Mixed Mesophilic Starter Cultures.</title>
        <authorList>
            <person name="Frantzen C.A."/>
            <person name="Kot W."/>
            <person name="Pedersen T.B."/>
            <person name="Ardo Y.M."/>
            <person name="Broadbent J.R."/>
            <person name="Neve H."/>
            <person name="Hansen L.H."/>
            <person name="Dal Bello F."/>
            <person name="Ostlie H.M."/>
            <person name="Kleppen H.P."/>
            <person name="Vogensen F.K."/>
            <person name="Holo H."/>
        </authorList>
    </citation>
    <scope>NUCLEOTIDE SEQUENCE [LARGE SCALE GENOMIC DNA]</scope>
    <source>
        <strain evidence="10 11">LMGCF08</strain>
    </source>
</reference>
<dbReference type="InterPro" id="IPR001867">
    <property type="entry name" value="OmpR/PhoB-type_DNA-bd"/>
</dbReference>
<feature type="domain" description="Response regulatory" evidence="8">
    <location>
        <begin position="4"/>
        <end position="117"/>
    </location>
</feature>
<dbReference type="SUPFAM" id="SSF52172">
    <property type="entry name" value="CheY-like"/>
    <property type="match status" value="1"/>
</dbReference>
<evidence type="ECO:0000259" key="8">
    <source>
        <dbReference type="PROSITE" id="PS50110"/>
    </source>
</evidence>
<comment type="caution">
    <text evidence="10">The sequence shown here is derived from an EMBL/GenBank/DDBJ whole genome shotgun (WGS) entry which is preliminary data.</text>
</comment>
<keyword evidence="1 6" id="KW-0597">Phosphoprotein</keyword>
<dbReference type="InterPro" id="IPR011006">
    <property type="entry name" value="CheY-like_superfamily"/>
</dbReference>
<keyword evidence="3" id="KW-0805">Transcription regulation</keyword>
<evidence type="ECO:0000313" key="11">
    <source>
        <dbReference type="Proteomes" id="UP000192288"/>
    </source>
</evidence>
<dbReference type="Gene3D" id="1.10.10.10">
    <property type="entry name" value="Winged helix-like DNA-binding domain superfamily/Winged helix DNA-binding domain"/>
    <property type="match status" value="1"/>
</dbReference>
<dbReference type="InterPro" id="IPR001789">
    <property type="entry name" value="Sig_transdc_resp-reg_receiver"/>
</dbReference>
<gene>
    <name evidence="10" type="ORF">BMR96_08070</name>
</gene>
<dbReference type="InterPro" id="IPR016032">
    <property type="entry name" value="Sig_transdc_resp-reg_C-effctor"/>
</dbReference>
<accession>A0A1X0VCE3</accession>
<keyword evidence="5" id="KW-0804">Transcription</keyword>
<evidence type="ECO:0000256" key="1">
    <source>
        <dbReference type="ARBA" id="ARBA00022553"/>
    </source>
</evidence>
<dbReference type="GO" id="GO:0005829">
    <property type="term" value="C:cytosol"/>
    <property type="evidence" value="ECO:0007669"/>
    <property type="project" value="TreeGrafter"/>
</dbReference>
<dbReference type="SMART" id="SM00448">
    <property type="entry name" value="REC"/>
    <property type="match status" value="1"/>
</dbReference>
<dbReference type="CDD" id="cd00383">
    <property type="entry name" value="trans_reg_C"/>
    <property type="match status" value="1"/>
</dbReference>
<protein>
    <submittedName>
        <fullName evidence="10">DNA-binding response regulator</fullName>
    </submittedName>
</protein>
<evidence type="ECO:0000256" key="5">
    <source>
        <dbReference type="ARBA" id="ARBA00023163"/>
    </source>
</evidence>
<dbReference type="Gene3D" id="6.10.250.690">
    <property type="match status" value="1"/>
</dbReference>
<dbReference type="EMBL" id="MPLS01000032">
    <property type="protein sequence ID" value="ORI97289.1"/>
    <property type="molecule type" value="Genomic_DNA"/>
</dbReference>
<keyword evidence="2" id="KW-0902">Two-component regulatory system</keyword>
<evidence type="ECO:0000256" key="7">
    <source>
        <dbReference type="PROSITE-ProRule" id="PRU01091"/>
    </source>
</evidence>
<dbReference type="InterPro" id="IPR036388">
    <property type="entry name" value="WH-like_DNA-bd_sf"/>
</dbReference>
<dbReference type="PANTHER" id="PTHR48111:SF43">
    <property type="entry name" value="STAGE 0 SPORULATION PROTEIN A HOMOLOG"/>
    <property type="match status" value="1"/>
</dbReference>
<dbReference type="Pfam" id="PF00072">
    <property type="entry name" value="Response_reg"/>
    <property type="match status" value="1"/>
</dbReference>
<dbReference type="PANTHER" id="PTHR48111">
    <property type="entry name" value="REGULATOR OF RPOS"/>
    <property type="match status" value="1"/>
</dbReference>
<evidence type="ECO:0000256" key="2">
    <source>
        <dbReference type="ARBA" id="ARBA00023012"/>
    </source>
</evidence>
<dbReference type="GO" id="GO:0000976">
    <property type="term" value="F:transcription cis-regulatory region binding"/>
    <property type="evidence" value="ECO:0007669"/>
    <property type="project" value="TreeGrafter"/>
</dbReference>
<dbReference type="SMART" id="SM00862">
    <property type="entry name" value="Trans_reg_C"/>
    <property type="match status" value="1"/>
</dbReference>